<gene>
    <name evidence="3" type="ORF">BJ212DRAFT_1479612</name>
</gene>
<evidence type="ECO:0000313" key="4">
    <source>
        <dbReference type="Proteomes" id="UP000807769"/>
    </source>
</evidence>
<feature type="region of interest" description="Disordered" evidence="2">
    <location>
        <begin position="1"/>
        <end position="31"/>
    </location>
</feature>
<comment type="caution">
    <text evidence="3">The sequence shown here is derived from an EMBL/GenBank/DDBJ whole genome shotgun (WGS) entry which is preliminary data.</text>
</comment>
<keyword evidence="4" id="KW-1185">Reference proteome</keyword>
<proteinExistence type="predicted"/>
<sequence>MHYVLEDVQTSNDTGLFDDVMEDDTSQPPNMSVNMVPPIGSSENQMDFEETLDDVMSQSTTSKILIDKRERPHVLQEKQVVDQASDKHCIKEVDYSETLCKTVYSQEEWINTMRHEMEMQDNTKKWWEAALREQEEQLKKVRKELEQEAELGKELTRHEEELRRKKDEECQEHENAIFTEMERRLQHKVEKLKMEKESKLARMEQQFARCHGVQGDDIEMNSNLPLWRDTGQPSTPSAKLLLGTPCLDAIKRIKRMHRVLHRTQLVSVVAEVDTDEVLCEQSSEQDLLPKEQHNPSSCASISMEEAVARGVEAALRCVLVNKESLGIKKHSPWRRKMEEEEAKHHIEAPTLTVKQGEVWHLFKDVFNISQDADFIAHETPSWEDIYSYSYEDGQGPDVKNLTFDPKNRSQTP</sequence>
<dbReference type="OrthoDB" id="3269403at2759"/>
<organism evidence="3 4">
    <name type="scientific">Suillus subaureus</name>
    <dbReference type="NCBI Taxonomy" id="48587"/>
    <lineage>
        <taxon>Eukaryota</taxon>
        <taxon>Fungi</taxon>
        <taxon>Dikarya</taxon>
        <taxon>Basidiomycota</taxon>
        <taxon>Agaricomycotina</taxon>
        <taxon>Agaricomycetes</taxon>
        <taxon>Agaricomycetidae</taxon>
        <taxon>Boletales</taxon>
        <taxon>Suillineae</taxon>
        <taxon>Suillaceae</taxon>
        <taxon>Suillus</taxon>
    </lineage>
</organism>
<dbReference type="GeneID" id="64633938"/>
<dbReference type="EMBL" id="JABBWG010000011">
    <property type="protein sequence ID" value="KAG1818609.1"/>
    <property type="molecule type" value="Genomic_DNA"/>
</dbReference>
<dbReference type="Proteomes" id="UP000807769">
    <property type="component" value="Unassembled WGS sequence"/>
</dbReference>
<protein>
    <submittedName>
        <fullName evidence="3">Uncharacterized protein</fullName>
    </submittedName>
</protein>
<dbReference type="AlphaFoldDB" id="A0A9P7JEK0"/>
<name>A0A9P7JEK0_9AGAM</name>
<accession>A0A9P7JEK0</accession>
<evidence type="ECO:0000256" key="2">
    <source>
        <dbReference type="SAM" id="MobiDB-lite"/>
    </source>
</evidence>
<keyword evidence="1" id="KW-0175">Coiled coil</keyword>
<feature type="coiled-coil region" evidence="1">
    <location>
        <begin position="124"/>
        <end position="206"/>
    </location>
</feature>
<feature type="region of interest" description="Disordered" evidence="2">
    <location>
        <begin position="392"/>
        <end position="412"/>
    </location>
</feature>
<evidence type="ECO:0000256" key="1">
    <source>
        <dbReference type="SAM" id="Coils"/>
    </source>
</evidence>
<dbReference type="RefSeq" id="XP_041194481.1">
    <property type="nucleotide sequence ID" value="XM_041339922.1"/>
</dbReference>
<reference evidence="3" key="1">
    <citation type="journal article" date="2020" name="New Phytol.">
        <title>Comparative genomics reveals dynamic genome evolution in host specialist ectomycorrhizal fungi.</title>
        <authorList>
            <person name="Lofgren L.A."/>
            <person name="Nguyen N.H."/>
            <person name="Vilgalys R."/>
            <person name="Ruytinx J."/>
            <person name="Liao H.L."/>
            <person name="Branco S."/>
            <person name="Kuo A."/>
            <person name="LaButti K."/>
            <person name="Lipzen A."/>
            <person name="Andreopoulos W."/>
            <person name="Pangilinan J."/>
            <person name="Riley R."/>
            <person name="Hundley H."/>
            <person name="Na H."/>
            <person name="Barry K."/>
            <person name="Grigoriev I.V."/>
            <person name="Stajich J.E."/>
            <person name="Kennedy P.G."/>
        </authorList>
    </citation>
    <scope>NUCLEOTIDE SEQUENCE</scope>
    <source>
        <strain evidence="3">MN1</strain>
    </source>
</reference>
<evidence type="ECO:0000313" key="3">
    <source>
        <dbReference type="EMBL" id="KAG1818609.1"/>
    </source>
</evidence>